<evidence type="ECO:0000256" key="2">
    <source>
        <dbReference type="ARBA" id="ARBA00022475"/>
    </source>
</evidence>
<evidence type="ECO:0000313" key="8">
    <source>
        <dbReference type="Proteomes" id="UP000262371"/>
    </source>
</evidence>
<gene>
    <name evidence="7" type="ORF">DY926_03290</name>
</gene>
<dbReference type="RefSeq" id="WP_116702076.1">
    <property type="nucleotide sequence ID" value="NZ_QUWV01000027.1"/>
</dbReference>
<accession>A0A371Z397</accession>
<keyword evidence="5" id="KW-0472">Membrane</keyword>
<dbReference type="PANTHER" id="PTHR43646">
    <property type="entry name" value="GLYCOSYLTRANSFERASE"/>
    <property type="match status" value="1"/>
</dbReference>
<evidence type="ECO:0000256" key="3">
    <source>
        <dbReference type="ARBA" id="ARBA00022676"/>
    </source>
</evidence>
<keyword evidence="2" id="KW-1003">Cell membrane</keyword>
<name>A0A371Z397_9PROT</name>
<sequence>MLRTRVPDFCAGQESCQPVSPPWQHRARIVAIPSCNEADFIIPCLRALACQNGPKPHRVVVWVNNTHDGTAQRARSLVGHVPFALDVVEVTYDPAIAHAGQARRDAMAHAAHDAPDDAVLFTTDADGQVAPDWMAQTLAAFARFDVAAVFGRALLLPDEARKIPAHLHDDDDREQEYGALLEQITARMAPDPHDPWPRHAEHSGASMAVTRHAWAAAGGIPAIPTGEDRAFYHALRRGGFPVRHACDVKVYVSARLVGRAKGGMAETLARRIVVQDDYVDDALETVSARMLRIRNGLLARGADMSGDASSRIRRAELRLHHRRAERVLEFLARRPCPTVTTG</sequence>
<dbReference type="OrthoDB" id="114108at2"/>
<dbReference type="InterPro" id="IPR001173">
    <property type="entry name" value="Glyco_trans_2-like"/>
</dbReference>
<dbReference type="Pfam" id="PF00535">
    <property type="entry name" value="Glycos_transf_2"/>
    <property type="match status" value="1"/>
</dbReference>
<protein>
    <submittedName>
        <fullName evidence="7">Glycosyltransferase</fullName>
    </submittedName>
</protein>
<evidence type="ECO:0000259" key="6">
    <source>
        <dbReference type="Pfam" id="PF00535"/>
    </source>
</evidence>
<dbReference type="SUPFAM" id="SSF53448">
    <property type="entry name" value="Nucleotide-diphospho-sugar transferases"/>
    <property type="match status" value="1"/>
</dbReference>
<dbReference type="EMBL" id="QUWV01000027">
    <property type="protein sequence ID" value="RFD20970.1"/>
    <property type="molecule type" value="Genomic_DNA"/>
</dbReference>
<dbReference type="AlphaFoldDB" id="A0A371Z397"/>
<dbReference type="InterPro" id="IPR029044">
    <property type="entry name" value="Nucleotide-diphossugar_trans"/>
</dbReference>
<comment type="subcellular location">
    <subcellularLocation>
        <location evidence="1">Cell membrane</location>
    </subcellularLocation>
</comment>
<keyword evidence="4 7" id="KW-0808">Transferase</keyword>
<dbReference type="PANTHER" id="PTHR43646:SF2">
    <property type="entry name" value="GLYCOSYLTRANSFERASE 2-LIKE DOMAIN-CONTAINING PROTEIN"/>
    <property type="match status" value="1"/>
</dbReference>
<dbReference type="Proteomes" id="UP000262371">
    <property type="component" value="Unassembled WGS sequence"/>
</dbReference>
<feature type="domain" description="Glycosyltransferase 2-like" evidence="6">
    <location>
        <begin position="30"/>
        <end position="164"/>
    </location>
</feature>
<comment type="caution">
    <text evidence="7">The sequence shown here is derived from an EMBL/GenBank/DDBJ whole genome shotgun (WGS) entry which is preliminary data.</text>
</comment>
<dbReference type="GO" id="GO:0005886">
    <property type="term" value="C:plasma membrane"/>
    <property type="evidence" value="ECO:0007669"/>
    <property type="project" value="UniProtKB-SubCell"/>
</dbReference>
<dbReference type="Gene3D" id="3.90.550.10">
    <property type="entry name" value="Spore Coat Polysaccharide Biosynthesis Protein SpsA, Chain A"/>
    <property type="match status" value="1"/>
</dbReference>
<evidence type="ECO:0000256" key="4">
    <source>
        <dbReference type="ARBA" id="ARBA00022679"/>
    </source>
</evidence>
<evidence type="ECO:0000256" key="1">
    <source>
        <dbReference type="ARBA" id="ARBA00004236"/>
    </source>
</evidence>
<evidence type="ECO:0000256" key="5">
    <source>
        <dbReference type="ARBA" id="ARBA00023136"/>
    </source>
</evidence>
<reference evidence="7 8" key="1">
    <citation type="submission" date="2018-08" db="EMBL/GenBank/DDBJ databases">
        <title>Komagataeibacter sp. AV 382.</title>
        <authorList>
            <person name="Skraban J."/>
            <person name="Trcek J."/>
        </authorList>
    </citation>
    <scope>NUCLEOTIDE SEQUENCE [LARGE SCALE GENOMIC DNA]</scope>
    <source>
        <strain evidence="7 8">AV 382</strain>
    </source>
</reference>
<dbReference type="GO" id="GO:0016757">
    <property type="term" value="F:glycosyltransferase activity"/>
    <property type="evidence" value="ECO:0007669"/>
    <property type="project" value="UniProtKB-KW"/>
</dbReference>
<evidence type="ECO:0000313" key="7">
    <source>
        <dbReference type="EMBL" id="RFD20970.1"/>
    </source>
</evidence>
<keyword evidence="3" id="KW-0328">Glycosyltransferase</keyword>
<keyword evidence="8" id="KW-1185">Reference proteome</keyword>
<proteinExistence type="predicted"/>
<organism evidence="7 8">
    <name type="scientific">Komagataeibacter melaceti</name>
    <dbReference type="NCBI Taxonomy" id="2766577"/>
    <lineage>
        <taxon>Bacteria</taxon>
        <taxon>Pseudomonadati</taxon>
        <taxon>Pseudomonadota</taxon>
        <taxon>Alphaproteobacteria</taxon>
        <taxon>Acetobacterales</taxon>
        <taxon>Acetobacteraceae</taxon>
        <taxon>Komagataeibacter</taxon>
    </lineage>
</organism>